<evidence type="ECO:0000313" key="4">
    <source>
        <dbReference type="Proteomes" id="UP001295463"/>
    </source>
</evidence>
<dbReference type="EMBL" id="OW150024">
    <property type="protein sequence ID" value="CAH2031613.1"/>
    <property type="molecule type" value="Genomic_DNA"/>
</dbReference>
<dbReference type="EC" id="2.7.11.1" evidence="3"/>
<gene>
    <name evidence="3" type="primary">rsbW</name>
    <name evidence="3" type="ORF">GEAMG1_1781</name>
</gene>
<keyword evidence="1 3" id="KW-0723">Serine/threonine-protein kinase</keyword>
<dbReference type="PANTHER" id="PTHR35526:SF6">
    <property type="entry name" value="SLR1861 PROTEIN"/>
    <property type="match status" value="1"/>
</dbReference>
<feature type="domain" description="Histidine kinase/HSP90-like ATPase" evidence="2">
    <location>
        <begin position="14"/>
        <end position="137"/>
    </location>
</feature>
<dbReference type="InterPro" id="IPR003594">
    <property type="entry name" value="HATPase_dom"/>
</dbReference>
<organism evidence="3 4">
    <name type="scientific">Trichlorobacter ammonificans</name>
    <dbReference type="NCBI Taxonomy" id="2916410"/>
    <lineage>
        <taxon>Bacteria</taxon>
        <taxon>Pseudomonadati</taxon>
        <taxon>Thermodesulfobacteriota</taxon>
        <taxon>Desulfuromonadia</taxon>
        <taxon>Geobacterales</taxon>
        <taxon>Geobacteraceae</taxon>
        <taxon>Trichlorobacter</taxon>
    </lineage>
</organism>
<keyword evidence="4" id="KW-1185">Reference proteome</keyword>
<sequence>MAERVVLLRLETTALVSALPELRARVMAAAGAAGAGDELQQRLELVLEEAVMNTALHGYAGAGGPILVELATREGGELELLLSDQAGSFDPRVVPTPQLSQPLDQRPVGGLGVHLIRTMSDGIRYRRDGERNVLVLTFRARRSDTGC</sequence>
<dbReference type="CDD" id="cd16936">
    <property type="entry name" value="HATPase_RsbW-like"/>
    <property type="match status" value="1"/>
</dbReference>
<evidence type="ECO:0000259" key="2">
    <source>
        <dbReference type="Pfam" id="PF13581"/>
    </source>
</evidence>
<dbReference type="InterPro" id="IPR050267">
    <property type="entry name" value="Anti-sigma-factor_SerPK"/>
</dbReference>
<dbReference type="PANTHER" id="PTHR35526">
    <property type="entry name" value="ANTI-SIGMA-F FACTOR RSBW-RELATED"/>
    <property type="match status" value="1"/>
</dbReference>
<name>A0ABM9D903_9BACT</name>
<keyword evidence="3" id="KW-0808">Transferase</keyword>
<reference evidence="3 4" key="1">
    <citation type="submission" date="2022-03" db="EMBL/GenBank/DDBJ databases">
        <authorList>
            <person name="Koch H."/>
        </authorList>
    </citation>
    <scope>NUCLEOTIDE SEQUENCE [LARGE SCALE GENOMIC DNA]</scope>
    <source>
        <strain evidence="3 4">G1</strain>
    </source>
</reference>
<dbReference type="Proteomes" id="UP001295463">
    <property type="component" value="Chromosome"/>
</dbReference>
<accession>A0ABM9D903</accession>
<keyword evidence="1 3" id="KW-0418">Kinase</keyword>
<evidence type="ECO:0000256" key="1">
    <source>
        <dbReference type="ARBA" id="ARBA00022527"/>
    </source>
</evidence>
<dbReference type="GO" id="GO:0004674">
    <property type="term" value="F:protein serine/threonine kinase activity"/>
    <property type="evidence" value="ECO:0007669"/>
    <property type="project" value="UniProtKB-KW"/>
</dbReference>
<dbReference type="InterPro" id="IPR036890">
    <property type="entry name" value="HATPase_C_sf"/>
</dbReference>
<proteinExistence type="predicted"/>
<protein>
    <submittedName>
        <fullName evidence="3">Anti-sigma regulatory factor, serine/threonine protein kinase</fullName>
        <ecNumber evidence="3">2.7.11.1</ecNumber>
    </submittedName>
</protein>
<dbReference type="Gene3D" id="3.30.565.10">
    <property type="entry name" value="Histidine kinase-like ATPase, C-terminal domain"/>
    <property type="match status" value="1"/>
</dbReference>
<evidence type="ECO:0000313" key="3">
    <source>
        <dbReference type="EMBL" id="CAH2031613.1"/>
    </source>
</evidence>
<dbReference type="Pfam" id="PF13581">
    <property type="entry name" value="HATPase_c_2"/>
    <property type="match status" value="1"/>
</dbReference>